<evidence type="ECO:0000313" key="2">
    <source>
        <dbReference type="Proteomes" id="UP000324813"/>
    </source>
</evidence>
<accession>A0A5B9N760</accession>
<sequence length="54" mass="5945">MDGALTVNSGSWVVGRGSWVVGRCCGPLFCLPRRSVLQIYCGHKIVRYCLGLFL</sequence>
<protein>
    <submittedName>
        <fullName evidence="1">Uncharacterized protein</fullName>
    </submittedName>
</protein>
<reference evidence="2" key="1">
    <citation type="submission" date="2019-05" db="EMBL/GenBank/DDBJ databases">
        <title>Complete Genome Sequence of Escherichia coli Myophage Mansfield.</title>
        <authorList>
            <person name="D'Souza G.M."/>
            <person name="Klotz K."/>
            <person name="Moreland R."/>
            <person name="Liu M."/>
            <person name="Ramsey J."/>
        </authorList>
    </citation>
    <scope>NUCLEOTIDE SEQUENCE [LARGE SCALE GENOMIC DNA]</scope>
</reference>
<keyword evidence="2" id="KW-1185">Reference proteome</keyword>
<evidence type="ECO:0000313" key="1">
    <source>
        <dbReference type="EMBL" id="QEG09834.1"/>
    </source>
</evidence>
<name>A0A5B9N760_9CAUD</name>
<organism evidence="1 2">
    <name type="scientific">Escherichia phage Mansfield</name>
    <dbReference type="NCBI Taxonomy" id="2591099"/>
    <lineage>
        <taxon>Viruses</taxon>
        <taxon>Duplodnaviria</taxon>
        <taxon>Heunggongvirae</taxon>
        <taxon>Uroviricota</taxon>
        <taxon>Caudoviricetes</taxon>
        <taxon>Lindbergviridae</taxon>
        <taxon>Wifcevirus</taxon>
        <taxon>Wifcevirus mansfield</taxon>
    </lineage>
</organism>
<gene>
    <name evidence="1" type="ORF">CPT_Mansfield_009</name>
</gene>
<dbReference type="Proteomes" id="UP000324813">
    <property type="component" value="Segment"/>
</dbReference>
<dbReference type="EMBL" id="MK903282">
    <property type="protein sequence ID" value="QEG09834.1"/>
    <property type="molecule type" value="Genomic_DNA"/>
</dbReference>
<proteinExistence type="predicted"/>